<name>A0A0F9CRP8_9ZZZZ</name>
<dbReference type="EMBL" id="LAZR01032008">
    <property type="protein sequence ID" value="KKL52108.1"/>
    <property type="molecule type" value="Genomic_DNA"/>
</dbReference>
<proteinExistence type="predicted"/>
<protein>
    <submittedName>
        <fullName evidence="1">Uncharacterized protein</fullName>
    </submittedName>
</protein>
<sequence length="78" mass="9227">YGRNEVKNKMKSPNDNFYILGCYEFEMLCQHANDKNLNLKIALKDLVKKRIEINTIDFLDNIYHDFFDSLINKPVNGK</sequence>
<gene>
    <name evidence="1" type="ORF">LCGC14_2288800</name>
</gene>
<feature type="non-terminal residue" evidence="1">
    <location>
        <position position="1"/>
    </location>
</feature>
<organism evidence="1">
    <name type="scientific">marine sediment metagenome</name>
    <dbReference type="NCBI Taxonomy" id="412755"/>
    <lineage>
        <taxon>unclassified sequences</taxon>
        <taxon>metagenomes</taxon>
        <taxon>ecological metagenomes</taxon>
    </lineage>
</organism>
<accession>A0A0F9CRP8</accession>
<evidence type="ECO:0000313" key="1">
    <source>
        <dbReference type="EMBL" id="KKL52108.1"/>
    </source>
</evidence>
<reference evidence="1" key="1">
    <citation type="journal article" date="2015" name="Nature">
        <title>Complex archaea that bridge the gap between prokaryotes and eukaryotes.</title>
        <authorList>
            <person name="Spang A."/>
            <person name="Saw J.H."/>
            <person name="Jorgensen S.L."/>
            <person name="Zaremba-Niedzwiedzka K."/>
            <person name="Martijn J."/>
            <person name="Lind A.E."/>
            <person name="van Eijk R."/>
            <person name="Schleper C."/>
            <person name="Guy L."/>
            <person name="Ettema T.J."/>
        </authorList>
    </citation>
    <scope>NUCLEOTIDE SEQUENCE</scope>
</reference>
<dbReference type="AlphaFoldDB" id="A0A0F9CRP8"/>
<comment type="caution">
    <text evidence="1">The sequence shown here is derived from an EMBL/GenBank/DDBJ whole genome shotgun (WGS) entry which is preliminary data.</text>
</comment>